<dbReference type="InterPro" id="IPR051681">
    <property type="entry name" value="Ser/Thr_Kinases-Pseudokinases"/>
</dbReference>
<dbReference type="SUPFAM" id="SSF56112">
    <property type="entry name" value="Protein kinase-like (PK-like)"/>
    <property type="match status" value="1"/>
</dbReference>
<organism evidence="2 3">
    <name type="scientific">Jaapia argillacea MUCL 33604</name>
    <dbReference type="NCBI Taxonomy" id="933084"/>
    <lineage>
        <taxon>Eukaryota</taxon>
        <taxon>Fungi</taxon>
        <taxon>Dikarya</taxon>
        <taxon>Basidiomycota</taxon>
        <taxon>Agaricomycotina</taxon>
        <taxon>Agaricomycetes</taxon>
        <taxon>Agaricomycetidae</taxon>
        <taxon>Jaapiales</taxon>
        <taxon>Jaapiaceae</taxon>
        <taxon>Jaapia</taxon>
    </lineage>
</organism>
<dbReference type="HOGENOM" id="CLU_000288_7_4_1"/>
<dbReference type="InterPro" id="IPR000719">
    <property type="entry name" value="Prot_kinase_dom"/>
</dbReference>
<name>A0A067PTH3_9AGAM</name>
<dbReference type="InParanoid" id="A0A067PTH3"/>
<dbReference type="InterPro" id="IPR001245">
    <property type="entry name" value="Ser-Thr/Tyr_kinase_cat_dom"/>
</dbReference>
<proteinExistence type="predicted"/>
<dbReference type="Gene3D" id="1.10.510.10">
    <property type="entry name" value="Transferase(Phosphotransferase) domain 1"/>
    <property type="match status" value="1"/>
</dbReference>
<evidence type="ECO:0000259" key="1">
    <source>
        <dbReference type="PROSITE" id="PS50011"/>
    </source>
</evidence>
<dbReference type="AlphaFoldDB" id="A0A067PTH3"/>
<dbReference type="Proteomes" id="UP000027265">
    <property type="component" value="Unassembled WGS sequence"/>
</dbReference>
<protein>
    <recommendedName>
        <fullName evidence="1">Protein kinase domain-containing protein</fullName>
    </recommendedName>
</protein>
<dbReference type="GO" id="GO:0004674">
    <property type="term" value="F:protein serine/threonine kinase activity"/>
    <property type="evidence" value="ECO:0007669"/>
    <property type="project" value="TreeGrafter"/>
</dbReference>
<evidence type="ECO:0000313" key="2">
    <source>
        <dbReference type="EMBL" id="KDQ58019.1"/>
    </source>
</evidence>
<dbReference type="PANTHER" id="PTHR44329">
    <property type="entry name" value="SERINE/THREONINE-PROTEIN KINASE TNNI3K-RELATED"/>
    <property type="match status" value="1"/>
</dbReference>
<dbReference type="STRING" id="933084.A0A067PTH3"/>
<reference evidence="3" key="1">
    <citation type="journal article" date="2014" name="Proc. Natl. Acad. Sci. U.S.A.">
        <title>Extensive sampling of basidiomycete genomes demonstrates inadequacy of the white-rot/brown-rot paradigm for wood decay fungi.</title>
        <authorList>
            <person name="Riley R."/>
            <person name="Salamov A.A."/>
            <person name="Brown D.W."/>
            <person name="Nagy L.G."/>
            <person name="Floudas D."/>
            <person name="Held B.W."/>
            <person name="Levasseur A."/>
            <person name="Lombard V."/>
            <person name="Morin E."/>
            <person name="Otillar R."/>
            <person name="Lindquist E.A."/>
            <person name="Sun H."/>
            <person name="LaButti K.M."/>
            <person name="Schmutz J."/>
            <person name="Jabbour D."/>
            <person name="Luo H."/>
            <person name="Baker S.E."/>
            <person name="Pisabarro A.G."/>
            <person name="Walton J.D."/>
            <person name="Blanchette R.A."/>
            <person name="Henrissat B."/>
            <person name="Martin F."/>
            <person name="Cullen D."/>
            <person name="Hibbett D.S."/>
            <person name="Grigoriev I.V."/>
        </authorList>
    </citation>
    <scope>NUCLEOTIDE SEQUENCE [LARGE SCALE GENOMIC DNA]</scope>
    <source>
        <strain evidence="3">MUCL 33604</strain>
    </source>
</reference>
<dbReference type="GO" id="GO:0005524">
    <property type="term" value="F:ATP binding"/>
    <property type="evidence" value="ECO:0007669"/>
    <property type="project" value="InterPro"/>
</dbReference>
<dbReference type="Pfam" id="PF07714">
    <property type="entry name" value="PK_Tyr_Ser-Thr"/>
    <property type="match status" value="1"/>
</dbReference>
<dbReference type="InterPro" id="IPR011009">
    <property type="entry name" value="Kinase-like_dom_sf"/>
</dbReference>
<dbReference type="OrthoDB" id="5966500at2759"/>
<dbReference type="EMBL" id="KL197718">
    <property type="protein sequence ID" value="KDQ58019.1"/>
    <property type="molecule type" value="Genomic_DNA"/>
</dbReference>
<feature type="domain" description="Protein kinase" evidence="1">
    <location>
        <begin position="1"/>
        <end position="270"/>
    </location>
</feature>
<dbReference type="PROSITE" id="PS50011">
    <property type="entry name" value="PROTEIN_KINASE_DOM"/>
    <property type="match status" value="1"/>
</dbReference>
<sequence>MSQSQNHTNLQRVQILELLALGQDSDLYRVAFVDDSPQQQHLVARKFRRRNTINSTLEVMFQLVRANKSYFVAILEDIPVIVAPYYGNGNIKCYLSRVPEPFRIQLITSVASELRKLHERDFVHGHIAPENILVDNDGQVVITNAQLEIVIRWEVSSGQETVPLPASWQYRPQEELREPQDADRKSPYSKAGDVFSFAAVAYEILVEPLPCSKRDAIRRLMHGAHMLSSVHRPDDHIWAILEPCFREDPTRRPSMIEVERSLRASLPCHE</sequence>
<accession>A0A067PTH3</accession>
<gene>
    <name evidence="2" type="ORF">JAAARDRAFT_69344</name>
</gene>
<evidence type="ECO:0000313" key="3">
    <source>
        <dbReference type="Proteomes" id="UP000027265"/>
    </source>
</evidence>
<keyword evidence="3" id="KW-1185">Reference proteome</keyword>